<dbReference type="InterPro" id="IPR050833">
    <property type="entry name" value="Poly_Biosynth_Transport"/>
</dbReference>
<evidence type="ECO:0000313" key="9">
    <source>
        <dbReference type="Proteomes" id="UP000199072"/>
    </source>
</evidence>
<sequence length="488" mass="54778">MADLSDLKSKAITGSIWSLLEQFSMLFVQFVVGIILARLLSPNDYGLLALTMVFSGVSAAITDGGFEKSLIHKKDLTSVQINTIFYINIFLGLAMVVVVILVAPYISVFFSAPKLTSVLRIVALGIFINAAGQTPSALLRKELQFKKISYSHMVGSLTGGIVGIILAYKGFGVWALVMSTLSAQIVMLLGYLYCSTWRPKLEFSYQSIKSMLPFGLNILFSSIVFFAIAQFNNLVVGKYYNKADLGLFHRGSRFPELITSVVEGVVLKMAFPVFSKVQDDKQQLVMVLKKTVKILAFITFPLITLLFVNARDLTLVLFTKKWEGSVIFLEFFCLVKLFYPLVIVYKEVLLVKGYAKLSTRILTIFSIVEITLVLAMVQFGIKYVVLCTLFIAICQYITYLTFFSQKVGLSVWTQINWLSKYFLDSIIIIAVTLLAEKLLSNFEMLLTVKVIIKLFVGMVAYVLFAFVLNIEEVSYIKNSVNFFKLKFS</sequence>
<feature type="transmembrane region" description="Helical" evidence="7">
    <location>
        <begin position="324"/>
        <end position="345"/>
    </location>
</feature>
<dbReference type="OrthoDB" id="9770347at2"/>
<dbReference type="Pfam" id="PF13440">
    <property type="entry name" value="Polysacc_synt_3"/>
    <property type="match status" value="1"/>
</dbReference>
<keyword evidence="4 7" id="KW-0812">Transmembrane</keyword>
<feature type="transmembrane region" description="Helical" evidence="7">
    <location>
        <begin position="83"/>
        <end position="106"/>
    </location>
</feature>
<keyword evidence="9" id="KW-1185">Reference proteome</keyword>
<feature type="transmembrane region" description="Helical" evidence="7">
    <location>
        <begin position="150"/>
        <end position="168"/>
    </location>
</feature>
<dbReference type="AlphaFoldDB" id="A0A1G6ZDV4"/>
<keyword evidence="5 7" id="KW-1133">Transmembrane helix</keyword>
<comment type="subcellular location">
    <subcellularLocation>
        <location evidence="1">Cell membrane</location>
        <topology evidence="1">Multi-pass membrane protein</topology>
    </subcellularLocation>
</comment>
<dbReference type="Proteomes" id="UP000199072">
    <property type="component" value="Unassembled WGS sequence"/>
</dbReference>
<name>A0A1G6ZDV4_9SPHI</name>
<dbReference type="CDD" id="cd13127">
    <property type="entry name" value="MATE_tuaB_like"/>
    <property type="match status" value="1"/>
</dbReference>
<evidence type="ECO:0000256" key="5">
    <source>
        <dbReference type="ARBA" id="ARBA00022989"/>
    </source>
</evidence>
<reference evidence="8 9" key="1">
    <citation type="submission" date="2016-10" db="EMBL/GenBank/DDBJ databases">
        <authorList>
            <person name="de Groot N.N."/>
        </authorList>
    </citation>
    <scope>NUCLEOTIDE SEQUENCE [LARGE SCALE GENOMIC DNA]</scope>
    <source>
        <strain evidence="8 9">47C3B</strain>
    </source>
</reference>
<dbReference type="RefSeq" id="WP_091148260.1">
    <property type="nucleotide sequence ID" value="NZ_FNAI01000003.1"/>
</dbReference>
<feature type="transmembrane region" description="Helical" evidence="7">
    <location>
        <begin position="450"/>
        <end position="470"/>
    </location>
</feature>
<dbReference type="STRING" id="1391627.SAMN05216464_103316"/>
<evidence type="ECO:0000313" key="8">
    <source>
        <dbReference type="EMBL" id="SDE00788.1"/>
    </source>
</evidence>
<proteinExistence type="inferred from homology"/>
<feature type="transmembrane region" description="Helical" evidence="7">
    <location>
        <begin position="415"/>
        <end position="435"/>
    </location>
</feature>
<feature type="transmembrane region" description="Helical" evidence="7">
    <location>
        <begin position="12"/>
        <end position="39"/>
    </location>
</feature>
<feature type="transmembrane region" description="Helical" evidence="7">
    <location>
        <begin position="383"/>
        <end position="403"/>
    </location>
</feature>
<feature type="transmembrane region" description="Helical" evidence="7">
    <location>
        <begin position="357"/>
        <end position="377"/>
    </location>
</feature>
<evidence type="ECO:0000256" key="4">
    <source>
        <dbReference type="ARBA" id="ARBA00022692"/>
    </source>
</evidence>
<comment type="similarity">
    <text evidence="2">Belongs to the polysaccharide synthase family.</text>
</comment>
<dbReference type="GO" id="GO:0005886">
    <property type="term" value="C:plasma membrane"/>
    <property type="evidence" value="ECO:0007669"/>
    <property type="project" value="UniProtKB-SubCell"/>
</dbReference>
<keyword evidence="3" id="KW-1003">Cell membrane</keyword>
<evidence type="ECO:0000256" key="6">
    <source>
        <dbReference type="ARBA" id="ARBA00023136"/>
    </source>
</evidence>
<dbReference type="PANTHER" id="PTHR30250">
    <property type="entry name" value="PST FAMILY PREDICTED COLANIC ACID TRANSPORTER"/>
    <property type="match status" value="1"/>
</dbReference>
<feature type="transmembrane region" description="Helical" evidence="7">
    <location>
        <begin position="257"/>
        <end position="274"/>
    </location>
</feature>
<dbReference type="EMBL" id="FNAI01000003">
    <property type="protein sequence ID" value="SDE00788.1"/>
    <property type="molecule type" value="Genomic_DNA"/>
</dbReference>
<evidence type="ECO:0000256" key="3">
    <source>
        <dbReference type="ARBA" id="ARBA00022475"/>
    </source>
</evidence>
<evidence type="ECO:0000256" key="2">
    <source>
        <dbReference type="ARBA" id="ARBA00007430"/>
    </source>
</evidence>
<feature type="transmembrane region" description="Helical" evidence="7">
    <location>
        <begin position="174"/>
        <end position="194"/>
    </location>
</feature>
<feature type="transmembrane region" description="Helical" evidence="7">
    <location>
        <begin position="214"/>
        <end position="237"/>
    </location>
</feature>
<evidence type="ECO:0000256" key="7">
    <source>
        <dbReference type="SAM" id="Phobius"/>
    </source>
</evidence>
<feature type="transmembrane region" description="Helical" evidence="7">
    <location>
        <begin position="294"/>
        <end position="318"/>
    </location>
</feature>
<gene>
    <name evidence="8" type="ORF">SAMN05216464_103316</name>
</gene>
<keyword evidence="6 7" id="KW-0472">Membrane</keyword>
<protein>
    <submittedName>
        <fullName evidence="8">Membrane protein involved in the export of O-antigen and teichoic acid</fullName>
    </submittedName>
</protein>
<evidence type="ECO:0000256" key="1">
    <source>
        <dbReference type="ARBA" id="ARBA00004651"/>
    </source>
</evidence>
<feature type="transmembrane region" description="Helical" evidence="7">
    <location>
        <begin position="45"/>
        <end position="62"/>
    </location>
</feature>
<feature type="transmembrane region" description="Helical" evidence="7">
    <location>
        <begin position="118"/>
        <end position="138"/>
    </location>
</feature>
<accession>A0A1G6ZDV4</accession>
<organism evidence="8 9">
    <name type="scientific">Mucilaginibacter pineti</name>
    <dbReference type="NCBI Taxonomy" id="1391627"/>
    <lineage>
        <taxon>Bacteria</taxon>
        <taxon>Pseudomonadati</taxon>
        <taxon>Bacteroidota</taxon>
        <taxon>Sphingobacteriia</taxon>
        <taxon>Sphingobacteriales</taxon>
        <taxon>Sphingobacteriaceae</taxon>
        <taxon>Mucilaginibacter</taxon>
    </lineage>
</organism>
<dbReference type="PANTHER" id="PTHR30250:SF10">
    <property type="entry name" value="LIPOPOLYSACCHARIDE BIOSYNTHESIS PROTEIN WZXC"/>
    <property type="match status" value="1"/>
</dbReference>